<dbReference type="EMBL" id="CP000124">
    <property type="protein sequence ID" value="ABA49376.1"/>
    <property type="molecule type" value="Genomic_DNA"/>
</dbReference>
<feature type="compositionally biased region" description="Basic residues" evidence="1">
    <location>
        <begin position="94"/>
        <end position="103"/>
    </location>
</feature>
<dbReference type="Proteomes" id="UP000002700">
    <property type="component" value="Chromosome I"/>
</dbReference>
<name>Q3JWJ5_BURP1</name>
<dbReference type="AlphaFoldDB" id="Q3JWJ5"/>
<dbReference type="EnsemblBacteria" id="ABA49376">
    <property type="protein sequence ID" value="ABA49376"/>
    <property type="gene ID" value="BURPS1710b_0644"/>
</dbReference>
<organism evidence="2 3">
    <name type="scientific">Burkholderia pseudomallei (strain 1710b)</name>
    <dbReference type="NCBI Taxonomy" id="320372"/>
    <lineage>
        <taxon>Bacteria</taxon>
        <taxon>Pseudomonadati</taxon>
        <taxon>Pseudomonadota</taxon>
        <taxon>Betaproteobacteria</taxon>
        <taxon>Burkholderiales</taxon>
        <taxon>Burkholderiaceae</taxon>
        <taxon>Burkholderia</taxon>
        <taxon>pseudomallei group</taxon>
    </lineage>
</organism>
<dbReference type="HOGENOM" id="CLU_080357_0_0_4"/>
<gene>
    <name evidence="2" type="ordered locus">BURPS1710b_0644</name>
</gene>
<sequence>MGAGAGLICGTSECGDCGRRRAGAPDRCERRSLYRQSGARTGAALSRRAAIMRLRSLSIVPAFFMIRAALRAMRLLRSRSIGRLRAFGLPTRPRSPKATRARRPGMPPGVRARRAAVVLGALASLAACSPAYDWRTLHNDAGYTIDLPAKPTVEEHPVAIGGVPMKMRMQAAHVGGAVFAVGTVMLPDERDATQHAVLDYLRTGLARNLRARPDERAVLVPLAAGGQAAGVELRMSGAPAGAAGAPGADRQADRASGAHAPKTVIARLVARGRHVYEVIVIADAPLASEPLEQFFGSLKLD</sequence>
<dbReference type="KEGG" id="bpm:BURPS1710b_0644"/>
<accession>Q3JWJ5</accession>
<evidence type="ECO:0000256" key="1">
    <source>
        <dbReference type="SAM" id="MobiDB-lite"/>
    </source>
</evidence>
<feature type="region of interest" description="Disordered" evidence="1">
    <location>
        <begin position="87"/>
        <end position="107"/>
    </location>
</feature>
<protein>
    <recommendedName>
        <fullName evidence="4">Lipoprotein</fullName>
    </recommendedName>
</protein>
<proteinExistence type="predicted"/>
<evidence type="ECO:0000313" key="3">
    <source>
        <dbReference type="Proteomes" id="UP000002700"/>
    </source>
</evidence>
<reference evidence="2 3" key="1">
    <citation type="submission" date="2005-09" db="EMBL/GenBank/DDBJ databases">
        <authorList>
            <person name="Woods D.E."/>
            <person name="Nierman W.C."/>
        </authorList>
    </citation>
    <scope>NUCLEOTIDE SEQUENCE [LARGE SCALE GENOMIC DNA]</scope>
    <source>
        <strain evidence="2 3">1710b</strain>
    </source>
</reference>
<evidence type="ECO:0000313" key="2">
    <source>
        <dbReference type="EMBL" id="ABA49376.1"/>
    </source>
</evidence>
<evidence type="ECO:0008006" key="4">
    <source>
        <dbReference type="Google" id="ProtNLM"/>
    </source>
</evidence>